<feature type="binding site" evidence="8">
    <location>
        <position position="54"/>
    </location>
    <ligand>
        <name>Mg(2+)</name>
        <dbReference type="ChEBI" id="CHEBI:18420"/>
    </ligand>
</feature>
<dbReference type="InterPro" id="IPR004568">
    <property type="entry name" value="Ppantetheine-prot_Trfase_dom"/>
</dbReference>
<dbReference type="Gene3D" id="3.90.470.20">
    <property type="entry name" value="4'-phosphopantetheinyl transferase domain"/>
    <property type="match status" value="1"/>
</dbReference>
<gene>
    <name evidence="8 10" type="primary">acpS</name>
    <name evidence="10" type="ORF">HMPREF0298_2308</name>
</gene>
<evidence type="ECO:0000256" key="1">
    <source>
        <dbReference type="ARBA" id="ARBA00022516"/>
    </source>
</evidence>
<dbReference type="eggNOG" id="COG0736">
    <property type="taxonomic scope" value="Bacteria"/>
</dbReference>
<sequence>MHVGTDIVHIPAFAAQLGTSGSTFKHVFTERELRDCAAKPSRESSLAARWAAKEAYVKAWSESLYCVPPVLGNVDFRDIEVVPDAFGRVAITLRGEVGKVGPPAQSLSVSHDGDYAVAVCVVGPQG</sequence>
<dbReference type="GO" id="GO:0000287">
    <property type="term" value="F:magnesium ion binding"/>
    <property type="evidence" value="ECO:0007669"/>
    <property type="project" value="UniProtKB-UniRule"/>
</dbReference>
<dbReference type="NCBIfam" id="NF000831">
    <property type="entry name" value="PRK00070.3-1"/>
    <property type="match status" value="1"/>
</dbReference>
<comment type="caution">
    <text evidence="10">The sequence shown here is derived from an EMBL/GenBank/DDBJ whole genome shotgun (WGS) entry which is preliminary data.</text>
</comment>
<dbReference type="HAMAP" id="MF_00101">
    <property type="entry name" value="AcpS"/>
    <property type="match status" value="1"/>
</dbReference>
<dbReference type="EC" id="2.7.8.7" evidence="8"/>
<feature type="binding site" evidence="8">
    <location>
        <position position="6"/>
    </location>
    <ligand>
        <name>Mg(2+)</name>
        <dbReference type="ChEBI" id="CHEBI:18420"/>
    </ligand>
</feature>
<dbReference type="RefSeq" id="WP_006839601.1">
    <property type="nucleotide sequence ID" value="NZ_GG667191.1"/>
</dbReference>
<dbReference type="InterPro" id="IPR037143">
    <property type="entry name" value="4-PPantetheinyl_Trfase_dom_sf"/>
</dbReference>
<dbReference type="Proteomes" id="UP000006196">
    <property type="component" value="Unassembled WGS sequence"/>
</dbReference>
<reference evidence="10" key="1">
    <citation type="submission" date="2009-01" db="EMBL/GenBank/DDBJ databases">
        <authorList>
            <person name="Qin X."/>
            <person name="Bachman B."/>
            <person name="Battles P."/>
            <person name="Bell A."/>
            <person name="Bess C."/>
            <person name="Bickham C."/>
            <person name="Chaboub L."/>
            <person name="Chen D."/>
            <person name="Coyle M."/>
            <person name="Deiros D.R."/>
            <person name="Dinh H."/>
            <person name="Forbes L."/>
            <person name="Fowler G."/>
            <person name="Francisco L."/>
            <person name="Fu Q."/>
            <person name="Gubbala S."/>
            <person name="Hale W."/>
            <person name="Han Y."/>
            <person name="Hemphill L."/>
            <person name="Highlander S.K."/>
            <person name="Hirani K."/>
            <person name="Hogues M."/>
            <person name="Jackson L."/>
            <person name="Jakkamsetti A."/>
            <person name="Javaid M."/>
            <person name="Jiang H."/>
            <person name="Korchina V."/>
            <person name="Kovar C."/>
            <person name="Lara F."/>
            <person name="Lee S."/>
            <person name="Mata R."/>
            <person name="Mathew T."/>
            <person name="Moen C."/>
            <person name="Morales K."/>
            <person name="Munidasa M."/>
            <person name="Nazareth L."/>
            <person name="Ngo R."/>
            <person name="Nguyen L."/>
            <person name="Okwuonu G."/>
            <person name="Ongeri F."/>
            <person name="Patil S."/>
            <person name="Petrosino J."/>
            <person name="Pham C."/>
            <person name="Pham P."/>
            <person name="Pu L.-L."/>
            <person name="Puazo M."/>
            <person name="Raj R."/>
            <person name="Reid J."/>
            <person name="Rouhana J."/>
            <person name="Saada N."/>
            <person name="Shang Y."/>
            <person name="Simmons D."/>
            <person name="Thornton R."/>
            <person name="Warren J."/>
            <person name="Weissenberger G."/>
            <person name="Zhang J."/>
            <person name="Zhang L."/>
            <person name="Zhou C."/>
            <person name="Zhu D."/>
            <person name="Muzny D."/>
            <person name="Worley K."/>
            <person name="Gibbs R."/>
        </authorList>
    </citation>
    <scope>NUCLEOTIDE SEQUENCE [LARGE SCALE GENOMIC DNA]</scope>
    <source>
        <strain evidence="10">DSM 44291</strain>
    </source>
</reference>
<comment type="catalytic activity">
    <reaction evidence="8">
        <text>apo-[ACP] + CoA = holo-[ACP] + adenosine 3',5'-bisphosphate + H(+)</text>
        <dbReference type="Rhea" id="RHEA:12068"/>
        <dbReference type="Rhea" id="RHEA-COMP:9685"/>
        <dbReference type="Rhea" id="RHEA-COMP:9690"/>
        <dbReference type="ChEBI" id="CHEBI:15378"/>
        <dbReference type="ChEBI" id="CHEBI:29999"/>
        <dbReference type="ChEBI" id="CHEBI:57287"/>
        <dbReference type="ChEBI" id="CHEBI:58343"/>
        <dbReference type="ChEBI" id="CHEBI:64479"/>
        <dbReference type="EC" id="2.7.8.7"/>
    </reaction>
</comment>
<keyword evidence="8" id="KW-0963">Cytoplasm</keyword>
<evidence type="ECO:0000256" key="4">
    <source>
        <dbReference type="ARBA" id="ARBA00022832"/>
    </source>
</evidence>
<name>C0XV38_CORLD</name>
<keyword evidence="5 8" id="KW-0460">Magnesium</keyword>
<dbReference type="EMBL" id="ACHJ01000174">
    <property type="protein sequence ID" value="EEI15867.1"/>
    <property type="molecule type" value="Genomic_DNA"/>
</dbReference>
<keyword evidence="7 8" id="KW-0275">Fatty acid biosynthesis</keyword>
<dbReference type="NCBIfam" id="TIGR00556">
    <property type="entry name" value="pantethn_trn"/>
    <property type="match status" value="1"/>
</dbReference>
<dbReference type="GO" id="GO:0005737">
    <property type="term" value="C:cytoplasm"/>
    <property type="evidence" value="ECO:0007669"/>
    <property type="project" value="UniProtKB-SubCell"/>
</dbReference>
<evidence type="ECO:0000259" key="9">
    <source>
        <dbReference type="Pfam" id="PF01648"/>
    </source>
</evidence>
<organism evidence="10 11">
    <name type="scientific">Corynebacterium lipophiloflavum (strain ATCC 700352 / DSM 44291 / CCUG 37336 / JCM 10383 / DMMZ 1944)</name>
    <dbReference type="NCBI Taxonomy" id="525263"/>
    <lineage>
        <taxon>Bacteria</taxon>
        <taxon>Bacillati</taxon>
        <taxon>Actinomycetota</taxon>
        <taxon>Actinomycetes</taxon>
        <taxon>Mycobacteriales</taxon>
        <taxon>Corynebacteriaceae</taxon>
        <taxon>Corynebacterium</taxon>
    </lineage>
</organism>
<evidence type="ECO:0000256" key="2">
    <source>
        <dbReference type="ARBA" id="ARBA00022679"/>
    </source>
</evidence>
<keyword evidence="11" id="KW-1185">Reference proteome</keyword>
<dbReference type="InterPro" id="IPR008278">
    <property type="entry name" value="4-PPantetheinyl_Trfase_dom"/>
</dbReference>
<keyword evidence="4 8" id="KW-0276">Fatty acid metabolism</keyword>
<dbReference type="GO" id="GO:0006633">
    <property type="term" value="P:fatty acid biosynthetic process"/>
    <property type="evidence" value="ECO:0007669"/>
    <property type="project" value="UniProtKB-UniRule"/>
</dbReference>
<proteinExistence type="inferred from homology"/>
<keyword evidence="6 8" id="KW-0443">Lipid metabolism</keyword>
<dbReference type="STRING" id="525263.HMPREF0298_2308"/>
<dbReference type="Pfam" id="PF01648">
    <property type="entry name" value="ACPS"/>
    <property type="match status" value="1"/>
</dbReference>
<evidence type="ECO:0000256" key="6">
    <source>
        <dbReference type="ARBA" id="ARBA00023098"/>
    </source>
</evidence>
<accession>C0XV38</accession>
<dbReference type="AlphaFoldDB" id="C0XV38"/>
<dbReference type="OrthoDB" id="517356at2"/>
<keyword evidence="1 8" id="KW-0444">Lipid biosynthesis</keyword>
<protein>
    <recommendedName>
        <fullName evidence="8">Holo-[acyl-carrier-protein] synthase</fullName>
        <shortName evidence="8">Holo-ACP synthase</shortName>
        <ecNumber evidence="8">2.7.8.7</ecNumber>
    </recommendedName>
    <alternativeName>
        <fullName evidence="8">4'-phosphopantetheinyl transferase AcpS</fullName>
    </alternativeName>
</protein>
<evidence type="ECO:0000313" key="11">
    <source>
        <dbReference type="Proteomes" id="UP000006196"/>
    </source>
</evidence>
<evidence type="ECO:0000256" key="3">
    <source>
        <dbReference type="ARBA" id="ARBA00022723"/>
    </source>
</evidence>
<comment type="subcellular location">
    <subcellularLocation>
        <location evidence="8">Cytoplasm</location>
    </subcellularLocation>
</comment>
<comment type="similarity">
    <text evidence="8">Belongs to the P-Pant transferase superfamily. AcpS family.</text>
</comment>
<evidence type="ECO:0000256" key="7">
    <source>
        <dbReference type="ARBA" id="ARBA00023160"/>
    </source>
</evidence>
<dbReference type="GO" id="GO:0008897">
    <property type="term" value="F:holo-[acyl-carrier-protein] synthase activity"/>
    <property type="evidence" value="ECO:0007669"/>
    <property type="project" value="UniProtKB-UniRule"/>
</dbReference>
<evidence type="ECO:0000256" key="5">
    <source>
        <dbReference type="ARBA" id="ARBA00022842"/>
    </source>
</evidence>
<evidence type="ECO:0000256" key="8">
    <source>
        <dbReference type="HAMAP-Rule" id="MF_00101"/>
    </source>
</evidence>
<feature type="domain" description="4'-phosphopantetheinyl transferase" evidence="9">
    <location>
        <begin position="3"/>
        <end position="120"/>
    </location>
</feature>
<evidence type="ECO:0000313" key="10">
    <source>
        <dbReference type="EMBL" id="EEI15867.1"/>
    </source>
</evidence>
<comment type="cofactor">
    <cofactor evidence="8">
        <name>Mg(2+)</name>
        <dbReference type="ChEBI" id="CHEBI:18420"/>
    </cofactor>
</comment>
<keyword evidence="3 8" id="KW-0479">Metal-binding</keyword>
<dbReference type="SUPFAM" id="SSF56214">
    <property type="entry name" value="4'-phosphopantetheinyl transferase"/>
    <property type="match status" value="1"/>
</dbReference>
<dbReference type="InterPro" id="IPR002582">
    <property type="entry name" value="ACPS"/>
</dbReference>
<comment type="function">
    <text evidence="8">Transfers the 4'-phosphopantetheine moiety from coenzyme A to a Ser of acyl-carrier-protein.</text>
</comment>
<keyword evidence="2 8" id="KW-0808">Transferase</keyword>
<dbReference type="HOGENOM" id="CLU_089696_2_0_11"/>